<evidence type="ECO:0000313" key="1">
    <source>
        <dbReference type="EMBL" id="KAI0092565.1"/>
    </source>
</evidence>
<dbReference type="EMBL" id="MU274903">
    <property type="protein sequence ID" value="KAI0092565.1"/>
    <property type="molecule type" value="Genomic_DNA"/>
</dbReference>
<keyword evidence="1" id="KW-0648">Protein biosynthesis</keyword>
<organism evidence="1 2">
    <name type="scientific">Irpex rosettiformis</name>
    <dbReference type="NCBI Taxonomy" id="378272"/>
    <lineage>
        <taxon>Eukaryota</taxon>
        <taxon>Fungi</taxon>
        <taxon>Dikarya</taxon>
        <taxon>Basidiomycota</taxon>
        <taxon>Agaricomycotina</taxon>
        <taxon>Agaricomycetes</taxon>
        <taxon>Polyporales</taxon>
        <taxon>Irpicaceae</taxon>
        <taxon>Irpex</taxon>
    </lineage>
</organism>
<sequence>MASTSSNSWMPTTGRYPIKVGKSLTRVIKARKGEPPQKSKFPEQDFYSLRYNFIPPSVDSTKPGTIEVRKGQDTTSVTVERANSQTEEGGHIFLGAETTAKEVECVLIYDEVLGSFTLEKLDSYINLTYDRKTAKAPRHAGSPLPSSRPSASTSSSSSTPLAHSQQKKRAPTAAEQFEAELERSLLGEDEDAPVAHEDGSTSLPPPERQKKPAPSKKDGASAKKEKALSFKKTRAPSPAQILVKKEEEEESEPETALAATVAPKAPAKTNKTSLAAYAAAIRAKNATPPPAPSSTLAPPVPPIHPLPPRPVPSLSSAPGKVGKTSPKKRELPSDTQAQLPVPKKARPSPPPKAAPTPRAPPKKEPPKKKERVALALPGSDSVSLPPAPLELPGLPKATSTVLALPDDSEDEDWDPVPQVVSSTSKKAKSPEPPIIEMIEIIPEPTTHTEPEPVGVSDTLVMEEEDEDEEEYEVLEIDENELQRELEAHFENEEDDGDADQMELVEQPQFSGMPISLSALASQLGDVDDDDSDDDTTSDESE</sequence>
<keyword evidence="2" id="KW-1185">Reference proteome</keyword>
<dbReference type="Proteomes" id="UP001055072">
    <property type="component" value="Unassembled WGS sequence"/>
</dbReference>
<gene>
    <name evidence="1" type="ORF">BDY19DRAFT_925005</name>
</gene>
<evidence type="ECO:0000313" key="2">
    <source>
        <dbReference type="Proteomes" id="UP001055072"/>
    </source>
</evidence>
<name>A0ACB8UE73_9APHY</name>
<comment type="caution">
    <text evidence="1">The sequence shown here is derived from an EMBL/GenBank/DDBJ whole genome shotgun (WGS) entry which is preliminary data.</text>
</comment>
<protein>
    <submittedName>
        <fullName evidence="1">RNA polymerase II transcription elongation factor-domain-containing protein</fullName>
    </submittedName>
</protein>
<keyword evidence="1" id="KW-0251">Elongation factor</keyword>
<proteinExistence type="predicted"/>
<accession>A0ACB8UE73</accession>
<reference evidence="1" key="1">
    <citation type="journal article" date="2021" name="Environ. Microbiol.">
        <title>Gene family expansions and transcriptome signatures uncover fungal adaptations to wood decay.</title>
        <authorList>
            <person name="Hage H."/>
            <person name="Miyauchi S."/>
            <person name="Viragh M."/>
            <person name="Drula E."/>
            <person name="Min B."/>
            <person name="Chaduli D."/>
            <person name="Navarro D."/>
            <person name="Favel A."/>
            <person name="Norest M."/>
            <person name="Lesage-Meessen L."/>
            <person name="Balint B."/>
            <person name="Merenyi Z."/>
            <person name="de Eugenio L."/>
            <person name="Morin E."/>
            <person name="Martinez A.T."/>
            <person name="Baldrian P."/>
            <person name="Stursova M."/>
            <person name="Martinez M.J."/>
            <person name="Novotny C."/>
            <person name="Magnuson J.K."/>
            <person name="Spatafora J.W."/>
            <person name="Maurice S."/>
            <person name="Pangilinan J."/>
            <person name="Andreopoulos W."/>
            <person name="LaButti K."/>
            <person name="Hundley H."/>
            <person name="Na H."/>
            <person name="Kuo A."/>
            <person name="Barry K."/>
            <person name="Lipzen A."/>
            <person name="Henrissat B."/>
            <person name="Riley R."/>
            <person name="Ahrendt S."/>
            <person name="Nagy L.G."/>
            <person name="Grigoriev I.V."/>
            <person name="Martin F."/>
            <person name="Rosso M.N."/>
        </authorList>
    </citation>
    <scope>NUCLEOTIDE SEQUENCE</scope>
    <source>
        <strain evidence="1">CBS 384.51</strain>
    </source>
</reference>